<comment type="caution">
    <text evidence="9">The sequence shown here is derived from an EMBL/GenBank/DDBJ whole genome shotgun (WGS) entry which is preliminary data.</text>
</comment>
<gene>
    <name evidence="9" type="ORF">KVP70_04175</name>
</gene>
<organism evidence="9 10">
    <name type="scientific">Duganella violaceipulchra</name>
    <dbReference type="NCBI Taxonomy" id="2849652"/>
    <lineage>
        <taxon>Bacteria</taxon>
        <taxon>Pseudomonadati</taxon>
        <taxon>Pseudomonadota</taxon>
        <taxon>Betaproteobacteria</taxon>
        <taxon>Burkholderiales</taxon>
        <taxon>Oxalobacteraceae</taxon>
        <taxon>Telluria group</taxon>
        <taxon>Duganella</taxon>
    </lineage>
</organism>
<dbReference type="GO" id="GO:0008843">
    <property type="term" value="F:endochitinase activity"/>
    <property type="evidence" value="ECO:0007669"/>
    <property type="project" value="UniProtKB-EC"/>
</dbReference>
<dbReference type="PROSITE" id="PS01095">
    <property type="entry name" value="GH18_1"/>
    <property type="match status" value="1"/>
</dbReference>
<dbReference type="Proteomes" id="UP001155901">
    <property type="component" value="Unassembled WGS sequence"/>
</dbReference>
<dbReference type="GO" id="GO:0005975">
    <property type="term" value="P:carbohydrate metabolic process"/>
    <property type="evidence" value="ECO:0007669"/>
    <property type="project" value="InterPro"/>
</dbReference>
<evidence type="ECO:0000256" key="5">
    <source>
        <dbReference type="RuleBase" id="RU000489"/>
    </source>
</evidence>
<dbReference type="AlphaFoldDB" id="A0AA41H9M0"/>
<dbReference type="PANTHER" id="PTHR11177">
    <property type="entry name" value="CHITINASE"/>
    <property type="match status" value="1"/>
</dbReference>
<evidence type="ECO:0000256" key="4">
    <source>
        <dbReference type="ARBA" id="ARBA00023295"/>
    </source>
</evidence>
<evidence type="ECO:0000256" key="1">
    <source>
        <dbReference type="ARBA" id="ARBA00000822"/>
    </source>
</evidence>
<comment type="catalytic activity">
    <reaction evidence="1">
        <text>Random endo-hydrolysis of N-acetyl-beta-D-glucosaminide (1-&gt;4)-beta-linkages in chitin and chitodextrins.</text>
        <dbReference type="EC" id="3.2.1.14"/>
    </reaction>
</comment>
<keyword evidence="7" id="KW-0732">Signal</keyword>
<evidence type="ECO:0000256" key="7">
    <source>
        <dbReference type="SAM" id="SignalP"/>
    </source>
</evidence>
<keyword evidence="3 5" id="KW-0378">Hydrolase</keyword>
<dbReference type="InterPro" id="IPR001579">
    <property type="entry name" value="Glyco_hydro_18_chit_AS"/>
</dbReference>
<protein>
    <recommendedName>
        <fullName evidence="2">chitinase</fullName>
        <ecNumber evidence="2">3.2.1.14</ecNumber>
    </recommendedName>
</protein>
<dbReference type="Pfam" id="PF00704">
    <property type="entry name" value="Glyco_hydro_18"/>
    <property type="match status" value="1"/>
</dbReference>
<sequence>MHMHHLKHWAMAAALAAAMPATATATTATAAPEIVGYYPGWKSDAFPVTAANVGAGKLTMALYAFLDVCWDGRHGNPEPSVNYVAACQDAAGDAAPANGALVFRDAARDGANLRALVALKRQHPRFKVVVSVGGWDWSNRFSNVADSAPARASFVASAVKLMRRYGLDGVDIDWEYPTEAGVPCVAGAVCARPADKQNFILLARELRAAFDAAGKADRKHYSITIAAGGNANYVNEGAAGSGWIKQLSQSLDWINIMAYDYHMPWEKNSGHHAALAADAGDPVTASGFHAAGSVQRYLRAGVAADKLVLGVPFYGYGWKGCAPGANGDGQYQPCDGGATGGVDGGNSYGYSHLLKQGYLTAEGEGGQGYRRYWNDAAKAPYLYHAAQRVWISYEDAASIREKAGYIKAQGLRGAMFWELSNDGGHQLLDALSGAMRSR</sequence>
<keyword evidence="4 5" id="KW-0326">Glycosidase</keyword>
<evidence type="ECO:0000256" key="3">
    <source>
        <dbReference type="ARBA" id="ARBA00022801"/>
    </source>
</evidence>
<feature type="domain" description="GH18" evidence="8">
    <location>
        <begin position="32"/>
        <end position="438"/>
    </location>
</feature>
<accession>A0AA41H9M0</accession>
<evidence type="ECO:0000313" key="9">
    <source>
        <dbReference type="EMBL" id="MBV6320121.1"/>
    </source>
</evidence>
<dbReference type="InterPro" id="IPR011583">
    <property type="entry name" value="Chitinase_II/V-like_cat"/>
</dbReference>
<feature type="signal peptide" evidence="7">
    <location>
        <begin position="1"/>
        <end position="23"/>
    </location>
</feature>
<dbReference type="GO" id="GO:0008061">
    <property type="term" value="F:chitin binding"/>
    <property type="evidence" value="ECO:0007669"/>
    <property type="project" value="InterPro"/>
</dbReference>
<evidence type="ECO:0000256" key="6">
    <source>
        <dbReference type="RuleBase" id="RU004453"/>
    </source>
</evidence>
<dbReference type="CDD" id="cd06548">
    <property type="entry name" value="GH18_chitinase"/>
    <property type="match status" value="1"/>
</dbReference>
<name>A0AA41H9M0_9BURK</name>
<dbReference type="SMART" id="SM00636">
    <property type="entry name" value="Glyco_18"/>
    <property type="match status" value="1"/>
</dbReference>
<dbReference type="InterPro" id="IPR050314">
    <property type="entry name" value="Glycosyl_Hydrlase_18"/>
</dbReference>
<evidence type="ECO:0000259" key="8">
    <source>
        <dbReference type="PROSITE" id="PS51910"/>
    </source>
</evidence>
<dbReference type="EC" id="3.2.1.14" evidence="2"/>
<dbReference type="PANTHER" id="PTHR11177:SF317">
    <property type="entry name" value="CHITINASE 12-RELATED"/>
    <property type="match status" value="1"/>
</dbReference>
<evidence type="ECO:0000313" key="10">
    <source>
        <dbReference type="Proteomes" id="UP001155901"/>
    </source>
</evidence>
<dbReference type="EMBL" id="JAHTGR010000002">
    <property type="protein sequence ID" value="MBV6320121.1"/>
    <property type="molecule type" value="Genomic_DNA"/>
</dbReference>
<dbReference type="PROSITE" id="PS51910">
    <property type="entry name" value="GH18_2"/>
    <property type="match status" value="1"/>
</dbReference>
<evidence type="ECO:0000256" key="2">
    <source>
        <dbReference type="ARBA" id="ARBA00012729"/>
    </source>
</evidence>
<dbReference type="InterPro" id="IPR001223">
    <property type="entry name" value="Glyco_hydro18_cat"/>
</dbReference>
<reference evidence="9" key="1">
    <citation type="submission" date="2021-07" db="EMBL/GenBank/DDBJ databases">
        <title>Characterization of violacein-producing bacteria and related species.</title>
        <authorList>
            <person name="Wilson H.S."/>
            <person name="De Leon M.E."/>
        </authorList>
    </citation>
    <scope>NUCLEOTIDE SEQUENCE</scope>
    <source>
        <strain evidence="9">HSC-15S17</strain>
    </source>
</reference>
<proteinExistence type="inferred from homology"/>
<feature type="chain" id="PRO_5041340797" description="chitinase" evidence="7">
    <location>
        <begin position="24"/>
        <end position="438"/>
    </location>
</feature>
<comment type="similarity">
    <text evidence="6">Belongs to the glycosyl hydrolase 18 family.</text>
</comment>